<keyword evidence="3" id="KW-0012">Acyltransferase</keyword>
<dbReference type="OrthoDB" id="9809782at2"/>
<dbReference type="Pfam" id="PF01757">
    <property type="entry name" value="Acyl_transf_3"/>
    <property type="match status" value="1"/>
</dbReference>
<dbReference type="PANTHER" id="PTHR36927">
    <property type="entry name" value="BLR4337 PROTEIN"/>
    <property type="match status" value="1"/>
</dbReference>
<evidence type="ECO:0000259" key="2">
    <source>
        <dbReference type="Pfam" id="PF01757"/>
    </source>
</evidence>
<keyword evidence="3" id="KW-0378">Hydrolase</keyword>
<dbReference type="InterPro" id="IPR050623">
    <property type="entry name" value="Glucan_succinyl_AcylTrfase"/>
</dbReference>
<keyword evidence="3" id="KW-0808">Transferase</keyword>
<name>A0A1M5AZA3_9BACT</name>
<feature type="transmembrane region" description="Helical" evidence="1">
    <location>
        <begin position="307"/>
        <end position="327"/>
    </location>
</feature>
<keyword evidence="4" id="KW-1185">Reference proteome</keyword>
<dbReference type="AlphaFoldDB" id="A0A1M5AZA3"/>
<evidence type="ECO:0000256" key="1">
    <source>
        <dbReference type="SAM" id="Phobius"/>
    </source>
</evidence>
<feature type="transmembrane region" description="Helical" evidence="1">
    <location>
        <begin position="212"/>
        <end position="230"/>
    </location>
</feature>
<reference evidence="4" key="1">
    <citation type="submission" date="2016-11" db="EMBL/GenBank/DDBJ databases">
        <authorList>
            <person name="Varghese N."/>
            <person name="Submissions S."/>
        </authorList>
    </citation>
    <scope>NUCLEOTIDE SEQUENCE [LARGE SCALE GENOMIC DNA]</scope>
    <source>
        <strain evidence="4">DSM 27370</strain>
    </source>
</reference>
<keyword evidence="1" id="KW-0812">Transmembrane</keyword>
<evidence type="ECO:0000313" key="3">
    <source>
        <dbReference type="EMBL" id="SHF35621.1"/>
    </source>
</evidence>
<dbReference type="STRING" id="1346286.SAMN05444362_105209"/>
<sequence>MRRYDLDNLRVIAFGLLIFYHVGMVFVPWQNHIKDTQTHEGLVLPMLFLNQWRLSILFVISGMGTYYALSKRSGGQFAKERLIRLFIPLLVGMALIVPPQVYFEWLDQGRFSGNYFEFYSDKSFWKPYPDGGAISWHHLWFILYLLIFSLILIPAFRYLHKNSEAWLIRKMQSLSKSRLGLYLLIIPLFFWETYLAPIFPSTHALIGDWYNLINYCTLFFFGFLLISLKNIFWQTVIKNKHLYLLCGIVAFPLLMFLWFGTDDFSGKLYISSFVKVVNLWSWILTIFGYGATYLNKPSKFLSYANESVYPLYILHQTVIVVLCYYLKQTNLDFFPKFTLMVIGTFGFSLIIYEFGIRRYKWIRPLFGLKDQ</sequence>
<feature type="domain" description="Acyltransferase 3" evidence="2">
    <location>
        <begin position="4"/>
        <end position="352"/>
    </location>
</feature>
<keyword evidence="1" id="KW-1133">Transmembrane helix</keyword>
<feature type="transmembrane region" description="Helical" evidence="1">
    <location>
        <begin position="139"/>
        <end position="159"/>
    </location>
</feature>
<dbReference type="RefSeq" id="WP_062180426.1">
    <property type="nucleotide sequence ID" value="NZ_BBXL01000010.1"/>
</dbReference>
<feature type="transmembrane region" description="Helical" evidence="1">
    <location>
        <begin position="82"/>
        <end position="103"/>
    </location>
</feature>
<feature type="transmembrane region" description="Helical" evidence="1">
    <location>
        <begin position="279"/>
        <end position="295"/>
    </location>
</feature>
<proteinExistence type="predicted"/>
<evidence type="ECO:0000313" key="4">
    <source>
        <dbReference type="Proteomes" id="UP000184480"/>
    </source>
</evidence>
<dbReference type="Proteomes" id="UP000184480">
    <property type="component" value="Unassembled WGS sequence"/>
</dbReference>
<feature type="transmembrane region" description="Helical" evidence="1">
    <location>
        <begin position="179"/>
        <end position="200"/>
    </location>
</feature>
<protein>
    <submittedName>
        <fullName evidence="3">Peptidoglycan/LPS O-acetylase OafA/YrhL, contains acyltransferase and SGNH-hydrolase domains</fullName>
    </submittedName>
</protein>
<feature type="transmembrane region" description="Helical" evidence="1">
    <location>
        <begin position="51"/>
        <end position="70"/>
    </location>
</feature>
<gene>
    <name evidence="3" type="ORF">SAMN05444362_105209</name>
</gene>
<dbReference type="InterPro" id="IPR002656">
    <property type="entry name" value="Acyl_transf_3_dom"/>
</dbReference>
<dbReference type="GO" id="GO:0016747">
    <property type="term" value="F:acyltransferase activity, transferring groups other than amino-acyl groups"/>
    <property type="evidence" value="ECO:0007669"/>
    <property type="project" value="InterPro"/>
</dbReference>
<accession>A0A1M5AZA3</accession>
<feature type="transmembrane region" description="Helical" evidence="1">
    <location>
        <begin position="333"/>
        <end position="354"/>
    </location>
</feature>
<feature type="transmembrane region" description="Helical" evidence="1">
    <location>
        <begin position="12"/>
        <end position="31"/>
    </location>
</feature>
<dbReference type="EMBL" id="FQUC01000005">
    <property type="protein sequence ID" value="SHF35621.1"/>
    <property type="molecule type" value="Genomic_DNA"/>
</dbReference>
<feature type="transmembrane region" description="Helical" evidence="1">
    <location>
        <begin position="242"/>
        <end position="259"/>
    </location>
</feature>
<organism evidence="3 4">
    <name type="scientific">Dysgonomonas macrotermitis</name>
    <dbReference type="NCBI Taxonomy" id="1346286"/>
    <lineage>
        <taxon>Bacteria</taxon>
        <taxon>Pseudomonadati</taxon>
        <taxon>Bacteroidota</taxon>
        <taxon>Bacteroidia</taxon>
        <taxon>Bacteroidales</taxon>
        <taxon>Dysgonomonadaceae</taxon>
        <taxon>Dysgonomonas</taxon>
    </lineage>
</organism>
<dbReference type="PANTHER" id="PTHR36927:SF3">
    <property type="entry name" value="GLUCANS BIOSYNTHESIS PROTEIN C"/>
    <property type="match status" value="1"/>
</dbReference>
<dbReference type="GO" id="GO:0016787">
    <property type="term" value="F:hydrolase activity"/>
    <property type="evidence" value="ECO:0007669"/>
    <property type="project" value="UniProtKB-KW"/>
</dbReference>
<keyword evidence="1" id="KW-0472">Membrane</keyword>